<feature type="transmembrane region" description="Helical" evidence="6">
    <location>
        <begin position="128"/>
        <end position="150"/>
    </location>
</feature>
<dbReference type="GO" id="GO:0033013">
    <property type="term" value="P:tetrapyrrole metabolic process"/>
    <property type="evidence" value="ECO:0007669"/>
    <property type="project" value="UniProtKB-ARBA"/>
</dbReference>
<gene>
    <name evidence="7" type="ORF">GM51_3750</name>
</gene>
<evidence type="ECO:0000256" key="4">
    <source>
        <dbReference type="ARBA" id="ARBA00022989"/>
    </source>
</evidence>
<comment type="caution">
    <text evidence="7">The sequence shown here is derived from an EMBL/GenBank/DDBJ whole genome shotgun (WGS) entry which is preliminary data.</text>
</comment>
<dbReference type="GO" id="GO:0016020">
    <property type="term" value="C:membrane"/>
    <property type="evidence" value="ECO:0007669"/>
    <property type="project" value="UniProtKB-SubCell"/>
</dbReference>
<dbReference type="AlphaFoldDB" id="A0A094QCE8"/>
<protein>
    <submittedName>
        <fullName evidence="7">Tryptophan-rich sensory protein</fullName>
    </submittedName>
</protein>
<dbReference type="PANTHER" id="PTHR10057">
    <property type="entry name" value="PERIPHERAL-TYPE BENZODIAZEPINE RECEPTOR"/>
    <property type="match status" value="1"/>
</dbReference>
<evidence type="ECO:0000313" key="7">
    <source>
        <dbReference type="EMBL" id="KGA21072.1"/>
    </source>
</evidence>
<keyword evidence="5 6" id="KW-0472">Membrane</keyword>
<comment type="subcellular location">
    <subcellularLocation>
        <location evidence="1">Membrane</location>
        <topology evidence="1">Multi-pass membrane protein</topology>
    </subcellularLocation>
</comment>
<feature type="transmembrane region" description="Helical" evidence="6">
    <location>
        <begin position="44"/>
        <end position="64"/>
    </location>
</feature>
<feature type="transmembrane region" description="Helical" evidence="6">
    <location>
        <begin position="76"/>
        <end position="96"/>
    </location>
</feature>
<sequence length="153" mass="16783">MKLAASSIGVALVLIYVIGSGLWVNTGDGWYRGLNQPAWQPPDFIFGIIWPYNFIVLGYAAVIVSNRLSATLVATYLTVFAISVACALTWAFQFYRPHNLEAASFALTCVAVLTIALVAIASRASWPLAFALLPYQIWVSIASFLSWTYARLN</sequence>
<name>A0A094QCE8_9ZZZZ</name>
<feature type="transmembrane region" description="Helical" evidence="6">
    <location>
        <begin position="7"/>
        <end position="24"/>
    </location>
</feature>
<evidence type="ECO:0000256" key="3">
    <source>
        <dbReference type="ARBA" id="ARBA00022692"/>
    </source>
</evidence>
<dbReference type="InterPro" id="IPR004307">
    <property type="entry name" value="TspO_MBR"/>
</dbReference>
<dbReference type="Gene3D" id="1.20.1260.100">
    <property type="entry name" value="TspO/MBR protein"/>
    <property type="match status" value="1"/>
</dbReference>
<proteinExistence type="inferred from homology"/>
<dbReference type="InterPro" id="IPR038330">
    <property type="entry name" value="TspO/MBR-related_sf"/>
</dbReference>
<accession>A0A094QCE8</accession>
<reference evidence="7" key="1">
    <citation type="submission" date="2014-06" db="EMBL/GenBank/DDBJ databases">
        <title>Key roles for freshwater Actinobacteria revealed by deep metagenomic sequencing.</title>
        <authorList>
            <person name="Ghai R."/>
            <person name="Mizuno C.M."/>
            <person name="Picazo A."/>
            <person name="Camacho A."/>
            <person name="Rodriguez-Valera F."/>
        </authorList>
    </citation>
    <scope>NUCLEOTIDE SEQUENCE</scope>
</reference>
<feature type="transmembrane region" description="Helical" evidence="6">
    <location>
        <begin position="102"/>
        <end position="121"/>
    </location>
</feature>
<dbReference type="PANTHER" id="PTHR10057:SF0">
    <property type="entry name" value="TRANSLOCATOR PROTEIN"/>
    <property type="match status" value="1"/>
</dbReference>
<evidence type="ECO:0000256" key="6">
    <source>
        <dbReference type="SAM" id="Phobius"/>
    </source>
</evidence>
<comment type="similarity">
    <text evidence="2">Belongs to the TspO/BZRP family.</text>
</comment>
<evidence type="ECO:0000256" key="5">
    <source>
        <dbReference type="ARBA" id="ARBA00023136"/>
    </source>
</evidence>
<dbReference type="CDD" id="cd15904">
    <property type="entry name" value="TSPO_MBR"/>
    <property type="match status" value="1"/>
</dbReference>
<dbReference type="EMBL" id="JNSL01000014">
    <property type="protein sequence ID" value="KGA21072.1"/>
    <property type="molecule type" value="Genomic_DNA"/>
</dbReference>
<dbReference type="Pfam" id="PF03073">
    <property type="entry name" value="TspO_MBR"/>
    <property type="match status" value="1"/>
</dbReference>
<keyword evidence="4 6" id="KW-1133">Transmembrane helix</keyword>
<keyword evidence="3 6" id="KW-0812">Transmembrane</keyword>
<evidence type="ECO:0000256" key="1">
    <source>
        <dbReference type="ARBA" id="ARBA00004141"/>
    </source>
</evidence>
<evidence type="ECO:0000256" key="2">
    <source>
        <dbReference type="ARBA" id="ARBA00007524"/>
    </source>
</evidence>
<organism evidence="7">
    <name type="scientific">freshwater metagenome</name>
    <dbReference type="NCBI Taxonomy" id="449393"/>
    <lineage>
        <taxon>unclassified sequences</taxon>
        <taxon>metagenomes</taxon>
        <taxon>ecological metagenomes</taxon>
    </lineage>
</organism>